<dbReference type="Pfam" id="PF12728">
    <property type="entry name" value="HTH_17"/>
    <property type="match status" value="1"/>
</dbReference>
<keyword evidence="5" id="KW-1185">Reference proteome</keyword>
<dbReference type="Gene3D" id="3.40.50.1390">
    <property type="entry name" value="Resolvase, N-terminal catalytic domain"/>
    <property type="match status" value="1"/>
</dbReference>
<dbReference type="GeneID" id="78479024"/>
<dbReference type="SUPFAM" id="SSF53041">
    <property type="entry name" value="Resolvase-like"/>
    <property type="match status" value="1"/>
</dbReference>
<evidence type="ECO:0000259" key="3">
    <source>
        <dbReference type="PROSITE" id="PS51736"/>
    </source>
</evidence>
<dbReference type="PROSITE" id="PS51736">
    <property type="entry name" value="RECOMBINASES_3"/>
    <property type="match status" value="1"/>
</dbReference>
<dbReference type="GO" id="GO:0003677">
    <property type="term" value="F:DNA binding"/>
    <property type="evidence" value="ECO:0007669"/>
    <property type="project" value="UniProtKB-KW"/>
</dbReference>
<organism evidence="4 5">
    <name type="scientific">Faecalibaculum rodentium</name>
    <dbReference type="NCBI Taxonomy" id="1702221"/>
    <lineage>
        <taxon>Bacteria</taxon>
        <taxon>Bacillati</taxon>
        <taxon>Bacillota</taxon>
        <taxon>Erysipelotrichia</taxon>
        <taxon>Erysipelotrichales</taxon>
        <taxon>Erysipelotrichaceae</taxon>
        <taxon>Faecalibaculum</taxon>
    </lineage>
</organism>
<dbReference type="FunFam" id="3.40.50.1390:FF:000002">
    <property type="entry name" value="ORF1 in transposon ISC1904"/>
    <property type="match status" value="1"/>
</dbReference>
<reference evidence="4 5" key="1">
    <citation type="journal article" date="2016" name="Gut Pathog.">
        <title>Whole genome sequencing of "Faecalibaculum rodentium" ALO17, isolated from C57BL/6J laboratory mouse feces.</title>
        <authorList>
            <person name="Lim S."/>
            <person name="Chang D.H."/>
            <person name="Ahn S."/>
            <person name="Kim B.C."/>
        </authorList>
    </citation>
    <scope>NUCLEOTIDE SEQUENCE [LARGE SCALE GENOMIC DNA]</scope>
    <source>
        <strain evidence="4 5">Alo17</strain>
    </source>
</reference>
<dbReference type="STRING" id="1702221.AALO17_25170"/>
<dbReference type="SMART" id="SM00857">
    <property type="entry name" value="Resolvase"/>
    <property type="match status" value="1"/>
</dbReference>
<evidence type="ECO:0000313" key="4">
    <source>
        <dbReference type="EMBL" id="AMK55651.1"/>
    </source>
</evidence>
<dbReference type="Gene3D" id="1.10.287.2170">
    <property type="match status" value="1"/>
</dbReference>
<evidence type="ECO:0000256" key="1">
    <source>
        <dbReference type="ARBA" id="ARBA00023125"/>
    </source>
</evidence>
<evidence type="ECO:0000256" key="2">
    <source>
        <dbReference type="ARBA" id="ARBA00023172"/>
    </source>
</evidence>
<evidence type="ECO:0000313" key="5">
    <source>
        <dbReference type="Proteomes" id="UP000069771"/>
    </source>
</evidence>
<dbReference type="PANTHER" id="PTHR30461">
    <property type="entry name" value="DNA-INVERTASE FROM LAMBDOID PROPHAGE"/>
    <property type="match status" value="1"/>
</dbReference>
<dbReference type="Proteomes" id="UP000069771">
    <property type="component" value="Chromosome"/>
</dbReference>
<protein>
    <recommendedName>
        <fullName evidence="3">Resolvase/invertase-type recombinase catalytic domain-containing protein</fullName>
    </recommendedName>
</protein>
<name>A0A140DYC4_9FIRM</name>
<keyword evidence="1" id="KW-0238">DNA-binding</keyword>
<dbReference type="InterPro" id="IPR048046">
    <property type="entry name" value="Transpos_IS607"/>
</dbReference>
<sequence length="222" mass="25451">MIRKSELTKDFYKPKEAGTLIGRGPRTVSSLVRAGKLEAIRSDINRILIPRDSVAKLLEQSGLLLEDEDARRDAIYARASSHEQKNRGDLERQVLDIMNACEKEGLDKPVIIRDTGSGLNTKRKGLVRLIEMAKNHEIKRIFITSKDRLTRFGYEYLEELFAMAGVELTTLQEEENKDLQEELVDDMISLLASFSGKLYRIRGNKKKKMREIIDSVPEEDRE</sequence>
<proteinExistence type="predicted"/>
<dbReference type="InterPro" id="IPR036162">
    <property type="entry name" value="Resolvase-like_N_sf"/>
</dbReference>
<dbReference type="Pfam" id="PF00239">
    <property type="entry name" value="Resolvase"/>
    <property type="match status" value="1"/>
</dbReference>
<dbReference type="PANTHER" id="PTHR30461:SF2">
    <property type="entry name" value="SERINE RECOMBINASE PINE-RELATED"/>
    <property type="match status" value="1"/>
</dbReference>
<dbReference type="KEGG" id="fro:AALO17_25170"/>
<dbReference type="NCBIfam" id="NF033518">
    <property type="entry name" value="transpos_IS607"/>
    <property type="match status" value="1"/>
</dbReference>
<feature type="domain" description="Resolvase/invertase-type recombinase catalytic" evidence="3">
    <location>
        <begin position="72"/>
        <end position="222"/>
    </location>
</feature>
<dbReference type="AlphaFoldDB" id="A0A140DYC4"/>
<gene>
    <name evidence="4" type="ORF">AALO17_25170</name>
</gene>
<dbReference type="InterPro" id="IPR006119">
    <property type="entry name" value="Resolv_N"/>
</dbReference>
<dbReference type="OrthoDB" id="3575335at2"/>
<accession>A0A140DYC4</accession>
<dbReference type="EMBL" id="CP011391">
    <property type="protein sequence ID" value="AMK55651.1"/>
    <property type="molecule type" value="Genomic_DNA"/>
</dbReference>
<dbReference type="InterPro" id="IPR041657">
    <property type="entry name" value="HTH_17"/>
</dbReference>
<dbReference type="InterPro" id="IPR050639">
    <property type="entry name" value="SSR_resolvase"/>
</dbReference>
<dbReference type="RefSeq" id="WP_067559556.1">
    <property type="nucleotide sequence ID" value="NZ_CAMTBT010000004.1"/>
</dbReference>
<keyword evidence="2" id="KW-0233">DNA recombination</keyword>
<dbReference type="GO" id="GO:0000150">
    <property type="term" value="F:DNA strand exchange activity"/>
    <property type="evidence" value="ECO:0007669"/>
    <property type="project" value="InterPro"/>
</dbReference>